<evidence type="ECO:0000256" key="1">
    <source>
        <dbReference type="SAM" id="MobiDB-lite"/>
    </source>
</evidence>
<feature type="compositionally biased region" description="Low complexity" evidence="1">
    <location>
        <begin position="1814"/>
        <end position="1828"/>
    </location>
</feature>
<dbReference type="PROSITE" id="PS50197">
    <property type="entry name" value="BEACH"/>
    <property type="match status" value="1"/>
</dbReference>
<dbReference type="Gene3D" id="1.10.510.10">
    <property type="entry name" value="Transferase(Phosphotransferase) domain 1"/>
    <property type="match status" value="1"/>
</dbReference>
<gene>
    <name evidence="4" type="ORF">M9Y10_031916</name>
</gene>
<feature type="compositionally biased region" description="Low complexity" evidence="1">
    <location>
        <begin position="1727"/>
        <end position="1806"/>
    </location>
</feature>
<dbReference type="PROSITE" id="PS50011">
    <property type="entry name" value="PROTEIN_KINASE_DOM"/>
    <property type="match status" value="1"/>
</dbReference>
<dbReference type="EMBL" id="JAPFFF010000051">
    <property type="protein sequence ID" value="KAK8839557.1"/>
    <property type="molecule type" value="Genomic_DNA"/>
</dbReference>
<dbReference type="InterPro" id="IPR050865">
    <property type="entry name" value="BEACH_Domain"/>
</dbReference>
<dbReference type="InterPro" id="IPR008271">
    <property type="entry name" value="Ser/Thr_kinase_AS"/>
</dbReference>
<reference evidence="4 5" key="1">
    <citation type="submission" date="2024-04" db="EMBL/GenBank/DDBJ databases">
        <title>Tritrichomonas musculus Genome.</title>
        <authorList>
            <person name="Alves-Ferreira E."/>
            <person name="Grigg M."/>
            <person name="Lorenzi H."/>
            <person name="Galac M."/>
        </authorList>
    </citation>
    <scope>NUCLEOTIDE SEQUENCE [LARGE SCALE GENOMIC DNA]</scope>
    <source>
        <strain evidence="4 5">EAF2021</strain>
    </source>
</reference>
<protein>
    <recommendedName>
        <fullName evidence="6">Protein kinase domain-containing protein</fullName>
    </recommendedName>
</protein>
<dbReference type="InterPro" id="IPR011009">
    <property type="entry name" value="Kinase-like_dom_sf"/>
</dbReference>
<proteinExistence type="predicted"/>
<dbReference type="SMART" id="SM01026">
    <property type="entry name" value="Beach"/>
    <property type="match status" value="1"/>
</dbReference>
<dbReference type="Gene3D" id="2.130.10.10">
    <property type="entry name" value="YVTN repeat-like/Quinoprotein amine dehydrogenase"/>
    <property type="match status" value="1"/>
</dbReference>
<evidence type="ECO:0000259" key="3">
    <source>
        <dbReference type="PROSITE" id="PS50197"/>
    </source>
</evidence>
<evidence type="ECO:0000313" key="4">
    <source>
        <dbReference type="EMBL" id="KAK8839557.1"/>
    </source>
</evidence>
<dbReference type="InterPro" id="IPR036322">
    <property type="entry name" value="WD40_repeat_dom_sf"/>
</dbReference>
<keyword evidence="5" id="KW-1185">Reference proteome</keyword>
<sequence length="2971" mass="346891">MNEDEYLIDLTGYTHQEDFRDDKTKKVNKVYIIKDKDGNSYVAKTIQNQTDQLQRKYFSREIRILLKVQHQTIVSMKGFSYSDIKSQNNITFVMRYMQKGNLGEKFVDDVLQLDFQQRQIILIGISFGMMLLHKHHIIHRDLKPENILLYDDEKPCLTDFNVSKNFNPQNAIDQSMTCCGSSRYISPELYANYCYDVSTDVYSFGIIMCEFLTGKRAYKDQTNPFELLEKVKKGERPFISVDIKNNYPGFISVIDRCISEDTSKRPTFRYLFKKLSLMSSDFFRQYEDKLPFLKDENDFDGINCCFENVTPDMVKPYVEQLLNETEPEKLIDETKFSQTKEICNLIFDLDPMIKIDNNEPFNIMNGIPKDGFKDIAQPDFLNNLLIFFPNSSEFNSIKNYLSNLSLNEFNDFFLFPIIYKNLKEIEDNINNIKQELYFKIYSFYAFFTWISFSFRILIDQKKKDILPLLKILNHIKKESIKYITNSNSQYPKPNYHNIASFCFVDLIKLAVENEIIDDYAEIIQEMKEFYDDALLPDKSDEIIQTLVVKLVNQREELNKPSSDLIDMISYIYDNFPDHFSVNTIQTIIEQIMWPINNFDKRCLVFFEHSSNKIDIDLSFKILKNLIEHVLLELEKDEIDLSENSDKPLSIENVSDYFHTPDDLYQLNKIDSPNVIDFFEPLESFQNNELKEQILLISRAITSSKELAQKILDYLTDKLKQIKTKKYFYQKTPFVLFLMQSIIQKYTAIILSSSLFNNELIFDTNNTYFTQKNNYKILVSIRHFVINFLINYDISVLKKILEIYSLFPHLFLECLYHIKWITEKNENSGLNLCSIADTLTRSLVNYRITSDTKDNDELFLKIRKAIFSLFKYYQQETSFFTSPNFLAYYFILLTEPPIRDDIINYLSMFLKSVNKENLDDKIAEALAFWFRKIFVVCYTSKEMKGKEGIDLIHIILELLNDVTDENEILLDVISPIILNFVNSLLKNKVELNEIDNLDCLVIPLIDFLFKTYQNKEIDETDSSLLESLINRFFPKLKQVQIINKLVMIIANKKMSIISPTFEIKQPKLLCSLFSIFIKTSQIYNIVDFFNKLCSFSTENCIKCHEGQLDLFIIDHINEWRIKINSIIPSNEARPKSISNYFEEIDEFVFEDKEDGHLLMNEKLIDVFLNLFSTIASTISSVPVVYRYFSLLSPNDQGHYSLIHTKIINSMNTIMKNLMKTPFVPFPMQQKHFKVFNIDGSYFENGFSFVFWISLSSLKDENQQTVFKLFDGSSHEFCVDIKGDSLRANVVLDKCRQEYLFQMKIGAKTWFMITITSFIDKERNINNVILYINDKKNDHKNFGLTFRPENQVKCIISDNTNKESYDPNLLGLFMLTKSLSDDDVVKLYKKGQRSPFLISNSIIFAYKPQYENNSIAIKPIYEAQNISHKDIDRFIPNNYVYSFFDLLLNHFDFNIITPIFGQLNKTLIDGTKCDSITTLSVEILSNLFSLGEEFQLSFYSSNCFYIISRFLEGFDESILTFNLYGFYSDLLQIISNVNLQKQLIDAILMNYNLWSKSDSINKKNIFKNWSTNLYQEDTFKPIIDSIKSPEWFLFKVHKCFDPKNLEDTNYLNCRKALKSITKKSFESKITINHLLLIIFLISESTTLIEKKDMADFLIEILNDENFIKNLDLSQIIRQLLTIFDTQPIDGDIIYQIISLINTIYSKEKYEIKDTLDSIIQSIFIKLNNNNNDNNNNDNNNNDNNNNDNNNNDNNNNDNNNNDNNNNDNNNNDNNNNDNNNNDNNNNDNNNNDNNNNDNNNNDNNNNDNNNDDNNNDDNNNNDNNNNDSNNSSFPRFKFLIEKLKFSQKNILPLLCISIDKRSKEWSNYFIKQIGVNPDYYVDKTSPFFVAFLLFKLYGIEDYQRVIDKSVTLFKSHIIELIYAINTIGYYCYSQQKFDQIQHDVLLSILRKKQYLPENTKALFYLIRNFLFFRSAKKQTSLEQLHSTSCFNENKNNNNTNNDDDKSIIDIISNITSFDNDIEYKFGLRLVPKWLDLDLAKQTIELFKEIDIPKNRIDNSKLTQTMNILFYFIGKFEHDLSFIANEKVKISSTKHIKLKIISQKEYCTQIESEKKNYYGINSEINNFAQDIHKLFITNYLENVSINVHDLMSKYQEFFDNVLFIDKELSHTIENEYLNLINSLSTKSSWTEFNCVGNERLKRDETFCIDYCPFKVVKNSSHSIDESKIENLGNIKCTIITIEGEEEAYLIINQRFVFLKKVKSNDTTIIESTDIDYVLFTCKNQEKSVFQILTKSGKNFYLYFKNKSIDALNDLFDSFQFMNSIDKTKLLKIDDIQMKMQELTDLWVNNKISNFDYLMKLNILSGRSFNDIDQYPVFPWILTNYESDKLDLNEESSYRDLSKPVGAFEETRLRSIQSGLNKYLYKSGYSNRFSVMNWLYRLEPFFTKSQNEFDDSYTKFKSILEAFKDVNNNDNDHRELIPEFFFLPEFLTSNDGDNVELPRWSNNSPIEFIYQHRKALESDFVSSHLNDWIDLIWGYKQDGSEAARANNTFSPDVVIPFKLFNTKHPARNKFDMPKSSIDSTTIPNIQPETNLAFQNQTLNRQQSATIKFLNVSSPVTVYVTSEKSVLTFKIIDSKGNFFNHSIEISELKSKEIKVEEKIIKNIKNDGNRPVFISANMICFVDKNLKQVNVYNCENWTLEQITFQNFEIESIESDEKGYLAVCSNDSSVTLFNLTSKIKPPSVMMKIASASSLLSSQKLLPSSSSNTLFSSNRSLVSRSSSNDRIPINSIDSGLSDYSVSFYSYIDTIHSVGISQEFKTIVCGTSDNRLLFCQFDLDQITLSRVVKVDGRPKKIIVTDNFGFVVVLLTQRVECFVHQKLVLFNINGNEIRTLDGDDIVQMTCASSTPGCFDYLIIADKSNRIFVLEAYSLSLKNPIFTCKSKITQLKYLRDEMLILAVCEDGTVNVIFHPIIG</sequence>
<organism evidence="4 5">
    <name type="scientific">Tritrichomonas musculus</name>
    <dbReference type="NCBI Taxonomy" id="1915356"/>
    <lineage>
        <taxon>Eukaryota</taxon>
        <taxon>Metamonada</taxon>
        <taxon>Parabasalia</taxon>
        <taxon>Tritrichomonadida</taxon>
        <taxon>Tritrichomonadidae</taxon>
        <taxon>Tritrichomonas</taxon>
    </lineage>
</organism>
<dbReference type="PANTHER" id="PTHR13743:SF161">
    <property type="entry name" value="BEIGE_BEACH DOMAIN CONTAINING PROTEIN"/>
    <property type="match status" value="1"/>
</dbReference>
<dbReference type="CDD" id="cd06071">
    <property type="entry name" value="Beach"/>
    <property type="match status" value="1"/>
</dbReference>
<dbReference type="InterPro" id="IPR015943">
    <property type="entry name" value="WD40/YVTN_repeat-like_dom_sf"/>
</dbReference>
<evidence type="ECO:0000259" key="2">
    <source>
        <dbReference type="PROSITE" id="PS50011"/>
    </source>
</evidence>
<feature type="domain" description="Protein kinase" evidence="2">
    <location>
        <begin position="13"/>
        <end position="283"/>
    </location>
</feature>
<dbReference type="Proteomes" id="UP001470230">
    <property type="component" value="Unassembled WGS sequence"/>
</dbReference>
<dbReference type="InterPro" id="IPR000719">
    <property type="entry name" value="Prot_kinase_dom"/>
</dbReference>
<dbReference type="InterPro" id="IPR000409">
    <property type="entry name" value="BEACH_dom"/>
</dbReference>
<dbReference type="SUPFAM" id="SSF81837">
    <property type="entry name" value="BEACH domain"/>
    <property type="match status" value="1"/>
</dbReference>
<dbReference type="InterPro" id="IPR036372">
    <property type="entry name" value="BEACH_dom_sf"/>
</dbReference>
<dbReference type="SUPFAM" id="SSF50978">
    <property type="entry name" value="WD40 repeat-like"/>
    <property type="match status" value="1"/>
</dbReference>
<dbReference type="SUPFAM" id="SSF56112">
    <property type="entry name" value="Protein kinase-like (PK-like)"/>
    <property type="match status" value="1"/>
</dbReference>
<dbReference type="PROSITE" id="PS00108">
    <property type="entry name" value="PROTEIN_KINASE_ST"/>
    <property type="match status" value="1"/>
</dbReference>
<accession>A0ABR2H045</accession>
<dbReference type="Gene3D" id="1.10.1540.10">
    <property type="entry name" value="BEACH domain"/>
    <property type="match status" value="1"/>
</dbReference>
<evidence type="ECO:0008006" key="6">
    <source>
        <dbReference type="Google" id="ProtNLM"/>
    </source>
</evidence>
<dbReference type="Pfam" id="PF00069">
    <property type="entry name" value="Pkinase"/>
    <property type="match status" value="1"/>
</dbReference>
<evidence type="ECO:0000313" key="5">
    <source>
        <dbReference type="Proteomes" id="UP001470230"/>
    </source>
</evidence>
<comment type="caution">
    <text evidence="4">The sequence shown here is derived from an EMBL/GenBank/DDBJ whole genome shotgun (WGS) entry which is preliminary data.</text>
</comment>
<name>A0ABR2H045_9EUKA</name>
<feature type="domain" description="BEACH" evidence="3">
    <location>
        <begin position="2328"/>
        <end position="2600"/>
    </location>
</feature>
<dbReference type="Pfam" id="PF02138">
    <property type="entry name" value="Beach"/>
    <property type="match status" value="1"/>
</dbReference>
<dbReference type="PANTHER" id="PTHR13743">
    <property type="entry name" value="BEIGE/BEACH-RELATED"/>
    <property type="match status" value="1"/>
</dbReference>
<feature type="region of interest" description="Disordered" evidence="1">
    <location>
        <begin position="1727"/>
        <end position="1829"/>
    </location>
</feature>
<dbReference type="SMART" id="SM00220">
    <property type="entry name" value="S_TKc"/>
    <property type="match status" value="1"/>
</dbReference>